<evidence type="ECO:0000256" key="1">
    <source>
        <dbReference type="SAM" id="MobiDB-lite"/>
    </source>
</evidence>
<dbReference type="EMBL" id="LT630450">
    <property type="protein sequence ID" value="SFV72905.1"/>
    <property type="molecule type" value="Genomic_DNA"/>
</dbReference>
<evidence type="ECO:0000313" key="3">
    <source>
        <dbReference type="Proteomes" id="UP000186323"/>
    </source>
</evidence>
<keyword evidence="3" id="KW-1185">Reference proteome</keyword>
<dbReference type="AlphaFoldDB" id="A0A1K1LDV3"/>
<organism evidence="2 3">
    <name type="scientific">Desulfovibrio piger</name>
    <dbReference type="NCBI Taxonomy" id="901"/>
    <lineage>
        <taxon>Bacteria</taxon>
        <taxon>Pseudomonadati</taxon>
        <taxon>Thermodesulfobacteriota</taxon>
        <taxon>Desulfovibrionia</taxon>
        <taxon>Desulfovibrionales</taxon>
        <taxon>Desulfovibrionaceae</taxon>
        <taxon>Desulfovibrio</taxon>
    </lineage>
</organism>
<name>A0A1K1LDV3_9BACT</name>
<accession>A0A1K1LDV3</accession>
<evidence type="ECO:0000313" key="2">
    <source>
        <dbReference type="EMBL" id="SFV72905.1"/>
    </source>
</evidence>
<feature type="compositionally biased region" description="Gly residues" evidence="1">
    <location>
        <begin position="57"/>
        <end position="66"/>
    </location>
</feature>
<dbReference type="Proteomes" id="UP000186323">
    <property type="component" value="Chromosome I"/>
</dbReference>
<dbReference type="KEGG" id="dpg:DESPIGER_1042"/>
<sequence length="77" mass="7500">MAGKKGRLVPGSIGQGDAPEKGVPWAQGSPVHAGRQAEGARARPAGADTAGRPPGAQGCGAGARGTGGHESKAKCRM</sequence>
<protein>
    <submittedName>
        <fullName evidence="2">Uncharacterized protein</fullName>
    </submittedName>
</protein>
<proteinExistence type="predicted"/>
<feature type="region of interest" description="Disordered" evidence="1">
    <location>
        <begin position="1"/>
        <end position="77"/>
    </location>
</feature>
<reference evidence="3" key="1">
    <citation type="submission" date="2016-10" db="EMBL/GenBank/DDBJ databases">
        <authorList>
            <person name="Wegmann U."/>
        </authorList>
    </citation>
    <scope>NUCLEOTIDE SEQUENCE [LARGE SCALE GENOMIC DNA]</scope>
</reference>
<feature type="compositionally biased region" description="Basic and acidic residues" evidence="1">
    <location>
        <begin position="67"/>
        <end position="77"/>
    </location>
</feature>
<gene>
    <name evidence="2" type="ORF">DESPIGER_1042</name>
</gene>